<keyword evidence="16" id="KW-0675">Receptor</keyword>
<evidence type="ECO:0000256" key="7">
    <source>
        <dbReference type="ARBA" id="ARBA00023065"/>
    </source>
</evidence>
<dbReference type="InterPro" id="IPR039426">
    <property type="entry name" value="TonB-dep_rcpt-like"/>
</dbReference>
<evidence type="ECO:0000256" key="6">
    <source>
        <dbReference type="ARBA" id="ARBA00023004"/>
    </source>
</evidence>
<keyword evidence="10 11" id="KW-0998">Cell outer membrane</keyword>
<dbReference type="CDD" id="cd01347">
    <property type="entry name" value="ligand_gated_channel"/>
    <property type="match status" value="1"/>
</dbReference>
<feature type="chain" id="PRO_5046993160" evidence="13">
    <location>
        <begin position="20"/>
        <end position="795"/>
    </location>
</feature>
<dbReference type="PANTHER" id="PTHR32552">
    <property type="entry name" value="FERRICHROME IRON RECEPTOR-RELATED"/>
    <property type="match status" value="1"/>
</dbReference>
<dbReference type="PROSITE" id="PS52016">
    <property type="entry name" value="TONB_DEPENDENT_REC_3"/>
    <property type="match status" value="1"/>
</dbReference>
<reference evidence="16 17" key="1">
    <citation type="submission" date="2019-12" db="EMBL/GenBank/DDBJ databases">
        <title>Genomic-based taxomic classification of the family Erythrobacteraceae.</title>
        <authorList>
            <person name="Xu L."/>
        </authorList>
    </citation>
    <scope>NUCLEOTIDE SEQUENCE [LARGE SCALE GENOMIC DNA]</scope>
    <source>
        <strain evidence="16 17">H32</strain>
    </source>
</reference>
<keyword evidence="8 12" id="KW-0798">TonB box</keyword>
<evidence type="ECO:0000259" key="14">
    <source>
        <dbReference type="Pfam" id="PF00593"/>
    </source>
</evidence>
<dbReference type="InterPro" id="IPR036942">
    <property type="entry name" value="Beta-barrel_TonB_sf"/>
</dbReference>
<evidence type="ECO:0000313" key="16">
    <source>
        <dbReference type="EMBL" id="MXO69486.1"/>
    </source>
</evidence>
<evidence type="ECO:0000256" key="4">
    <source>
        <dbReference type="ARBA" id="ARBA00022496"/>
    </source>
</evidence>
<evidence type="ECO:0000256" key="5">
    <source>
        <dbReference type="ARBA" id="ARBA00022692"/>
    </source>
</evidence>
<dbReference type="InterPro" id="IPR000531">
    <property type="entry name" value="Beta-barrel_TonB"/>
</dbReference>
<evidence type="ECO:0000256" key="1">
    <source>
        <dbReference type="ARBA" id="ARBA00004571"/>
    </source>
</evidence>
<dbReference type="PANTHER" id="PTHR32552:SF81">
    <property type="entry name" value="TONB-DEPENDENT OUTER MEMBRANE RECEPTOR"/>
    <property type="match status" value="1"/>
</dbReference>
<gene>
    <name evidence="16" type="ORF">GRI72_11705</name>
</gene>
<keyword evidence="5 11" id="KW-0812">Transmembrane</keyword>
<protein>
    <submittedName>
        <fullName evidence="16">TonB-dependent receptor</fullName>
    </submittedName>
</protein>
<evidence type="ECO:0000256" key="8">
    <source>
        <dbReference type="ARBA" id="ARBA00023077"/>
    </source>
</evidence>
<evidence type="ECO:0000256" key="11">
    <source>
        <dbReference type="PROSITE-ProRule" id="PRU01360"/>
    </source>
</evidence>
<dbReference type="EMBL" id="WTYO01000005">
    <property type="protein sequence ID" value="MXO69486.1"/>
    <property type="molecule type" value="Genomic_DNA"/>
</dbReference>
<keyword evidence="4" id="KW-0410">Iron transport</keyword>
<evidence type="ECO:0000256" key="10">
    <source>
        <dbReference type="ARBA" id="ARBA00023237"/>
    </source>
</evidence>
<evidence type="ECO:0000256" key="2">
    <source>
        <dbReference type="ARBA" id="ARBA00022448"/>
    </source>
</evidence>
<accession>A0ABW9UZW0</accession>
<proteinExistence type="inferred from homology"/>
<keyword evidence="9 11" id="KW-0472">Membrane</keyword>
<dbReference type="Proteomes" id="UP000444401">
    <property type="component" value="Unassembled WGS sequence"/>
</dbReference>
<feature type="signal peptide" evidence="13">
    <location>
        <begin position="1"/>
        <end position="19"/>
    </location>
</feature>
<evidence type="ECO:0000259" key="15">
    <source>
        <dbReference type="Pfam" id="PF07715"/>
    </source>
</evidence>
<keyword evidence="7" id="KW-0406">Ion transport</keyword>
<dbReference type="Pfam" id="PF07715">
    <property type="entry name" value="Plug"/>
    <property type="match status" value="1"/>
</dbReference>
<dbReference type="Pfam" id="PF00593">
    <property type="entry name" value="TonB_dep_Rec_b-barrel"/>
    <property type="match status" value="1"/>
</dbReference>
<keyword evidence="6" id="KW-0408">Iron</keyword>
<dbReference type="SUPFAM" id="SSF56935">
    <property type="entry name" value="Porins"/>
    <property type="match status" value="1"/>
</dbReference>
<name>A0ABW9UZW0_9SPHN</name>
<feature type="domain" description="TonB-dependent receptor plug" evidence="15">
    <location>
        <begin position="55"/>
        <end position="159"/>
    </location>
</feature>
<sequence length="795" mass="86543">MLAGLLAGTALAVAVPAMAQSTETDAQAPTGESATAGEPAASMIVVTARKQEETLLDVPIAVSAFDSARIEDRLAQDVGDLAAFTPGFQIQESFGRSFDRPVIRGASNILMAEGKVGVFLDGIPFFGDFSSLDLANVERVEVIKGPQSAVFGRGTLSGAINVVLKRPGDELEGKISATVGEYDRRELSAFVSTPITPWLGVQAGAKFYDIDGQFDNTAVAGERLGDQNTRQYMAGVYLDPSPDMSLSLRWLHQRDDDSHYAIGLQPASENNCFLDTRPYYCGEVEAPDTYGINSDRLQRPGIYRNADRFLGDFSWDIAGSGYEFSFQAGYSDLVEVIGTDQSYDDRDFFLLGSPVVCGFIPIGNQLCTQSGFNTTTGVHRKTETYEARITSPGTDRFRWRLGAYTSLDRSTPMEEYLEASELGLDMLGDARRIRNRAVFGGIDFDVTEALTLGAELRHQVDKVRNTTLSYRAGDLFAPEYLADLAFPNPDQIVGEAGVRSATFKATLPRFTANWAVSPDLALYAQYSQGNSPGGFNTVGAPEETFDEEKLTNYEIGLKTNRWGFDYLNLSLFWQDYSDQVLTSTYQTETRIDSYSVNIGKTRIRGLELEGAYPLIGRSVSLQFNYTYLDAEIRRGIDPDQAVLLLGAECKTDGDTNLDLPGCREAASVAGNRPPLVSKHSGAIGLRTEHEIAPGWSLFSGADLVYRSSFFAQVHNLAESGDSTRVNLQLGVRDDNGLRVTLWGKNVFGDETPVGILRYVDLGAGVPSAPSGDSSRAFAITPARKAEFGLTVSKAF</sequence>
<organism evidence="16 17">
    <name type="scientific">Pelagerythrobacter marinus</name>
    <dbReference type="NCBI Taxonomy" id="538382"/>
    <lineage>
        <taxon>Bacteria</taxon>
        <taxon>Pseudomonadati</taxon>
        <taxon>Pseudomonadota</taxon>
        <taxon>Alphaproteobacteria</taxon>
        <taxon>Sphingomonadales</taxon>
        <taxon>Erythrobacteraceae</taxon>
        <taxon>Pelagerythrobacter</taxon>
    </lineage>
</organism>
<dbReference type="RefSeq" id="WP_160734102.1">
    <property type="nucleotide sequence ID" value="NZ_WTYO01000005.1"/>
</dbReference>
<dbReference type="Gene3D" id="2.40.170.20">
    <property type="entry name" value="TonB-dependent receptor, beta-barrel domain"/>
    <property type="match status" value="1"/>
</dbReference>
<evidence type="ECO:0000256" key="13">
    <source>
        <dbReference type="SAM" id="SignalP"/>
    </source>
</evidence>
<dbReference type="InterPro" id="IPR012910">
    <property type="entry name" value="Plug_dom"/>
</dbReference>
<feature type="domain" description="TonB-dependent receptor-like beta-barrel" evidence="14">
    <location>
        <begin position="280"/>
        <end position="746"/>
    </location>
</feature>
<evidence type="ECO:0000256" key="3">
    <source>
        <dbReference type="ARBA" id="ARBA00022452"/>
    </source>
</evidence>
<keyword evidence="3 11" id="KW-1134">Transmembrane beta strand</keyword>
<keyword evidence="17" id="KW-1185">Reference proteome</keyword>
<keyword evidence="2 11" id="KW-0813">Transport</keyword>
<evidence type="ECO:0000256" key="9">
    <source>
        <dbReference type="ARBA" id="ARBA00023136"/>
    </source>
</evidence>
<comment type="similarity">
    <text evidence="11 12">Belongs to the TonB-dependent receptor family.</text>
</comment>
<evidence type="ECO:0000313" key="17">
    <source>
        <dbReference type="Proteomes" id="UP000444401"/>
    </source>
</evidence>
<comment type="subcellular location">
    <subcellularLocation>
        <location evidence="1 11">Cell outer membrane</location>
        <topology evidence="1 11">Multi-pass membrane protein</topology>
    </subcellularLocation>
</comment>
<keyword evidence="13" id="KW-0732">Signal</keyword>
<evidence type="ECO:0000256" key="12">
    <source>
        <dbReference type="RuleBase" id="RU003357"/>
    </source>
</evidence>
<comment type="caution">
    <text evidence="16">The sequence shown here is derived from an EMBL/GenBank/DDBJ whole genome shotgun (WGS) entry which is preliminary data.</text>
</comment>